<reference evidence="1" key="1">
    <citation type="journal article" date="2013" name="Nat. Commun.">
        <title>Whole-genome sequencing of Oryza brachyantha reveals mechanisms underlying Oryza genome evolution.</title>
        <authorList>
            <person name="Chen J."/>
            <person name="Huang Q."/>
            <person name="Gao D."/>
            <person name="Wang J."/>
            <person name="Lang Y."/>
            <person name="Liu T."/>
            <person name="Li B."/>
            <person name="Bai Z."/>
            <person name="Luis Goicoechea J."/>
            <person name="Liang C."/>
            <person name="Chen C."/>
            <person name="Zhang W."/>
            <person name="Sun S."/>
            <person name="Liao Y."/>
            <person name="Zhang X."/>
            <person name="Yang L."/>
            <person name="Song C."/>
            <person name="Wang M."/>
            <person name="Shi J."/>
            <person name="Liu G."/>
            <person name="Liu J."/>
            <person name="Zhou H."/>
            <person name="Zhou W."/>
            <person name="Yu Q."/>
            <person name="An N."/>
            <person name="Chen Y."/>
            <person name="Cai Q."/>
            <person name="Wang B."/>
            <person name="Liu B."/>
            <person name="Min J."/>
            <person name="Huang Y."/>
            <person name="Wu H."/>
            <person name="Li Z."/>
            <person name="Zhang Y."/>
            <person name="Yin Y."/>
            <person name="Song W."/>
            <person name="Jiang J."/>
            <person name="Jackson S.A."/>
            <person name="Wing R.A."/>
            <person name="Wang J."/>
            <person name="Chen M."/>
        </authorList>
    </citation>
    <scope>NUCLEOTIDE SEQUENCE [LARGE SCALE GENOMIC DNA]</scope>
    <source>
        <strain evidence="1">cv. IRGC 101232</strain>
    </source>
</reference>
<sequence>MGCQTGGISVPDSCIWALMDQPNSTGKGPLLVLVLLWSLTNLLKPQNQIFVFN</sequence>
<dbReference type="Proteomes" id="UP000006038">
    <property type="component" value="Chromosome 8"/>
</dbReference>
<dbReference type="Gramene" id="OB08G29460.1">
    <property type="protein sequence ID" value="OB08G29460.1"/>
    <property type="gene ID" value="OB08G29460"/>
</dbReference>
<reference evidence="1" key="2">
    <citation type="submission" date="2013-04" db="UniProtKB">
        <authorList>
            <consortium name="EnsemblPlants"/>
        </authorList>
    </citation>
    <scope>IDENTIFICATION</scope>
</reference>
<dbReference type="EnsemblPlants" id="OB08G29460.1">
    <property type="protein sequence ID" value="OB08G29460.1"/>
    <property type="gene ID" value="OB08G29460"/>
</dbReference>
<accession>J3MV15</accession>
<proteinExistence type="predicted"/>
<evidence type="ECO:0000313" key="1">
    <source>
        <dbReference type="EnsemblPlants" id="OB08G29460.1"/>
    </source>
</evidence>
<protein>
    <submittedName>
        <fullName evidence="1">Uncharacterized protein</fullName>
    </submittedName>
</protein>
<name>J3MV15_ORYBR</name>
<dbReference type="AlphaFoldDB" id="J3MV15"/>
<evidence type="ECO:0000313" key="2">
    <source>
        <dbReference type="Proteomes" id="UP000006038"/>
    </source>
</evidence>
<organism evidence="1">
    <name type="scientific">Oryza brachyantha</name>
    <name type="common">malo sina</name>
    <dbReference type="NCBI Taxonomy" id="4533"/>
    <lineage>
        <taxon>Eukaryota</taxon>
        <taxon>Viridiplantae</taxon>
        <taxon>Streptophyta</taxon>
        <taxon>Embryophyta</taxon>
        <taxon>Tracheophyta</taxon>
        <taxon>Spermatophyta</taxon>
        <taxon>Magnoliopsida</taxon>
        <taxon>Liliopsida</taxon>
        <taxon>Poales</taxon>
        <taxon>Poaceae</taxon>
        <taxon>BOP clade</taxon>
        <taxon>Oryzoideae</taxon>
        <taxon>Oryzeae</taxon>
        <taxon>Oryzinae</taxon>
        <taxon>Oryza</taxon>
    </lineage>
</organism>
<keyword evidence="2" id="KW-1185">Reference proteome</keyword>
<dbReference type="HOGENOM" id="CLU_3071922_0_0_1"/>